<sequence length="102" mass="11244">MIVECQLNETVLDQQQEPQLPKVPARVIPAAARKHLGRAQRPLLEEHPQADDSLLLMIVECQYSLLLLISTTTARARRRIATTGTSRRSIGNTSNSVVTAAD</sequence>
<evidence type="ECO:0000313" key="3">
    <source>
        <dbReference type="WBParaSite" id="MhA1_Contig288.frz3.gene7"/>
    </source>
</evidence>
<reference evidence="3" key="1">
    <citation type="submission" date="2016-11" db="UniProtKB">
        <authorList>
            <consortium name="WormBaseParasite"/>
        </authorList>
    </citation>
    <scope>IDENTIFICATION</scope>
</reference>
<dbReference type="WBParaSite" id="MhA1_Contig288.frz3.gene7">
    <property type="protein sequence ID" value="MhA1_Contig288.frz3.gene7"/>
    <property type="gene ID" value="MhA1_Contig288.frz3.gene7"/>
</dbReference>
<protein>
    <submittedName>
        <fullName evidence="3">Uncharacterized protein</fullName>
    </submittedName>
</protein>
<dbReference type="AlphaFoldDB" id="A0A1I8BL89"/>
<dbReference type="Proteomes" id="UP000095281">
    <property type="component" value="Unplaced"/>
</dbReference>
<name>A0A1I8BL89_MELHA</name>
<feature type="compositionally biased region" description="Low complexity" evidence="1">
    <location>
        <begin position="81"/>
        <end position="90"/>
    </location>
</feature>
<evidence type="ECO:0000256" key="1">
    <source>
        <dbReference type="SAM" id="MobiDB-lite"/>
    </source>
</evidence>
<organism evidence="2 3">
    <name type="scientific">Meloidogyne hapla</name>
    <name type="common">Root-knot nematode worm</name>
    <dbReference type="NCBI Taxonomy" id="6305"/>
    <lineage>
        <taxon>Eukaryota</taxon>
        <taxon>Metazoa</taxon>
        <taxon>Ecdysozoa</taxon>
        <taxon>Nematoda</taxon>
        <taxon>Chromadorea</taxon>
        <taxon>Rhabditida</taxon>
        <taxon>Tylenchina</taxon>
        <taxon>Tylenchomorpha</taxon>
        <taxon>Tylenchoidea</taxon>
        <taxon>Meloidogynidae</taxon>
        <taxon>Meloidogyninae</taxon>
        <taxon>Meloidogyne</taxon>
    </lineage>
</organism>
<feature type="compositionally biased region" description="Polar residues" evidence="1">
    <location>
        <begin position="91"/>
        <end position="102"/>
    </location>
</feature>
<proteinExistence type="predicted"/>
<accession>A0A1I8BL89</accession>
<feature type="region of interest" description="Disordered" evidence="1">
    <location>
        <begin position="80"/>
        <end position="102"/>
    </location>
</feature>
<evidence type="ECO:0000313" key="2">
    <source>
        <dbReference type="Proteomes" id="UP000095281"/>
    </source>
</evidence>
<keyword evidence="2" id="KW-1185">Reference proteome</keyword>